<keyword evidence="5 9" id="KW-0812">Transmembrane</keyword>
<feature type="transmembrane region" description="Helical" evidence="9">
    <location>
        <begin position="235"/>
        <end position="256"/>
    </location>
</feature>
<protein>
    <recommendedName>
        <fullName evidence="8">Autoinducer 2 import system permease protein LsrD</fullName>
    </recommendedName>
</protein>
<dbReference type="RefSeq" id="WP_234748616.1">
    <property type="nucleotide sequence ID" value="NZ_BAAAWN010000001.1"/>
</dbReference>
<accession>A0ABV5XX14</accession>
<feature type="transmembrane region" description="Helical" evidence="9">
    <location>
        <begin position="262"/>
        <end position="284"/>
    </location>
</feature>
<keyword evidence="3" id="KW-1003">Cell membrane</keyword>
<feature type="transmembrane region" description="Helical" evidence="9">
    <location>
        <begin position="117"/>
        <end position="136"/>
    </location>
</feature>
<keyword evidence="11" id="KW-1185">Reference proteome</keyword>
<dbReference type="PANTHER" id="PTHR32196:SF71">
    <property type="entry name" value="AUTOINDUCER 2 IMPORT SYSTEM PERMEASE PROTEIN LSRD"/>
    <property type="match status" value="1"/>
</dbReference>
<evidence type="ECO:0000256" key="6">
    <source>
        <dbReference type="ARBA" id="ARBA00022989"/>
    </source>
</evidence>
<dbReference type="EMBL" id="JBHMBC010000007">
    <property type="protein sequence ID" value="MFB9818854.1"/>
    <property type="molecule type" value="Genomic_DNA"/>
</dbReference>
<organism evidence="10 11">
    <name type="scientific">Arthrobacter ramosus</name>
    <dbReference type="NCBI Taxonomy" id="1672"/>
    <lineage>
        <taxon>Bacteria</taxon>
        <taxon>Bacillati</taxon>
        <taxon>Actinomycetota</taxon>
        <taxon>Actinomycetes</taxon>
        <taxon>Micrococcales</taxon>
        <taxon>Micrococcaceae</taxon>
        <taxon>Arthrobacter</taxon>
    </lineage>
</organism>
<name>A0ABV5XX14_ARTRM</name>
<proteinExistence type="predicted"/>
<evidence type="ECO:0000256" key="4">
    <source>
        <dbReference type="ARBA" id="ARBA00022519"/>
    </source>
</evidence>
<sequence>MSDTKMANLGHAKGTAGTIPALGNPSLKHIASTVFLHFGMVWVLLIVVIGAQIVYPGFLNAGNLSQILSQNAPLGIVAVGMTMVMIAGGFDLSVGAIYAATAVVYADMANRMPLQAAIPLALVLGVVMGLVNGLLVTKLRINAFVATLGTASVFGGGAYIYSHSTPIVVSTEGFQDLGLATTFGIYNATWLFLAIFIVGAFVLSRTVYGKSLYAIGGNAEAARLAGIRVEMLKTITYVVVGLCSSIGGLIIASRVGVGQADLGSSIALDAIAVVVIGGTSLFGGEGSMWRTGIGILIIACITNVSDSIGLDTNSQLIIKGAIIIGAVALDAYTRRRRR</sequence>
<feature type="transmembrane region" description="Helical" evidence="9">
    <location>
        <begin position="143"/>
        <end position="163"/>
    </location>
</feature>
<dbReference type="PANTHER" id="PTHR32196">
    <property type="entry name" value="ABC TRANSPORTER PERMEASE PROTEIN YPHD-RELATED-RELATED"/>
    <property type="match status" value="1"/>
</dbReference>
<keyword evidence="7 9" id="KW-0472">Membrane</keyword>
<dbReference type="Proteomes" id="UP001589702">
    <property type="component" value="Unassembled WGS sequence"/>
</dbReference>
<feature type="transmembrane region" description="Helical" evidence="9">
    <location>
        <begin position="34"/>
        <end position="55"/>
    </location>
</feature>
<keyword evidence="4" id="KW-0997">Cell inner membrane</keyword>
<keyword evidence="2" id="KW-0813">Transport</keyword>
<evidence type="ECO:0000256" key="7">
    <source>
        <dbReference type="ARBA" id="ARBA00023136"/>
    </source>
</evidence>
<gene>
    <name evidence="10" type="ORF">ACFFP1_05000</name>
</gene>
<feature type="transmembrane region" description="Helical" evidence="9">
    <location>
        <begin position="76"/>
        <end position="105"/>
    </location>
</feature>
<evidence type="ECO:0000256" key="3">
    <source>
        <dbReference type="ARBA" id="ARBA00022475"/>
    </source>
</evidence>
<feature type="transmembrane region" description="Helical" evidence="9">
    <location>
        <begin position="183"/>
        <end position="203"/>
    </location>
</feature>
<dbReference type="InterPro" id="IPR001851">
    <property type="entry name" value="ABC_transp_permease"/>
</dbReference>
<comment type="caution">
    <text evidence="10">The sequence shown here is derived from an EMBL/GenBank/DDBJ whole genome shotgun (WGS) entry which is preliminary data.</text>
</comment>
<evidence type="ECO:0000313" key="11">
    <source>
        <dbReference type="Proteomes" id="UP001589702"/>
    </source>
</evidence>
<evidence type="ECO:0000256" key="2">
    <source>
        <dbReference type="ARBA" id="ARBA00022448"/>
    </source>
</evidence>
<reference evidence="10 11" key="1">
    <citation type="submission" date="2024-09" db="EMBL/GenBank/DDBJ databases">
        <authorList>
            <person name="Sun Q."/>
            <person name="Mori K."/>
        </authorList>
    </citation>
    <scope>NUCLEOTIDE SEQUENCE [LARGE SCALE GENOMIC DNA]</scope>
    <source>
        <strain evidence="10 11">JCM 1334</strain>
    </source>
</reference>
<dbReference type="Pfam" id="PF02653">
    <property type="entry name" value="BPD_transp_2"/>
    <property type="match status" value="1"/>
</dbReference>
<evidence type="ECO:0000313" key="10">
    <source>
        <dbReference type="EMBL" id="MFB9818854.1"/>
    </source>
</evidence>
<evidence type="ECO:0000256" key="8">
    <source>
        <dbReference type="ARBA" id="ARBA00039381"/>
    </source>
</evidence>
<keyword evidence="6 9" id="KW-1133">Transmembrane helix</keyword>
<evidence type="ECO:0000256" key="5">
    <source>
        <dbReference type="ARBA" id="ARBA00022692"/>
    </source>
</evidence>
<evidence type="ECO:0000256" key="1">
    <source>
        <dbReference type="ARBA" id="ARBA00004651"/>
    </source>
</evidence>
<dbReference type="CDD" id="cd06579">
    <property type="entry name" value="TM_PBP1_transp_AraH_like"/>
    <property type="match status" value="1"/>
</dbReference>
<comment type="subcellular location">
    <subcellularLocation>
        <location evidence="1">Cell membrane</location>
        <topology evidence="1">Multi-pass membrane protein</topology>
    </subcellularLocation>
</comment>
<evidence type="ECO:0000256" key="9">
    <source>
        <dbReference type="SAM" id="Phobius"/>
    </source>
</evidence>